<accession>A0A095B5R8</accession>
<evidence type="ECO:0000313" key="1">
    <source>
        <dbReference type="EMBL" id="KGB24283.1"/>
    </source>
</evidence>
<proteinExistence type="predicted"/>
<dbReference type="STRING" id="104102.AtDm6_1281"/>
<evidence type="ECO:0000313" key="2">
    <source>
        <dbReference type="Proteomes" id="UP000029448"/>
    </source>
</evidence>
<dbReference type="AlphaFoldDB" id="A0A095B5R8"/>
<comment type="caution">
    <text evidence="1">The sequence shown here is derived from an EMBL/GenBank/DDBJ whole genome shotgun (WGS) entry which is preliminary data.</text>
</comment>
<sequence length="101" mass="11165">MSPATEIAADRRRKVLDALAQMRDGLLGEDLILRVVCDMGRDTDRTILRADLEFLQQHGCVRIEKLEKAGGELWLVKLTDDGLLAAQGHLRVSGVARRTVG</sequence>
<dbReference type="PATRIC" id="fig|104102.7.peg.1271"/>
<dbReference type="EMBL" id="JOKM01000048">
    <property type="protein sequence ID" value="KGB24283.1"/>
    <property type="molecule type" value="Genomic_DNA"/>
</dbReference>
<protein>
    <recommendedName>
        <fullName evidence="3">ArsR family transcriptional regulator</fullName>
    </recommendedName>
</protein>
<evidence type="ECO:0008006" key="3">
    <source>
        <dbReference type="Google" id="ProtNLM"/>
    </source>
</evidence>
<name>A0A095B5R8_9PROT</name>
<dbReference type="Proteomes" id="UP000029448">
    <property type="component" value="Unassembled WGS sequence"/>
</dbReference>
<reference evidence="1 2" key="1">
    <citation type="submission" date="2014-06" db="EMBL/GenBank/DDBJ databases">
        <title>Functional and comparative genomic analyses of the Drosophila gut microbiota identify candidate symbiosis factors.</title>
        <authorList>
            <person name="Newell P.D."/>
            <person name="Chaston J.M."/>
            <person name="Douglas A.E."/>
        </authorList>
    </citation>
    <scope>NUCLEOTIDE SEQUENCE [LARGE SCALE GENOMIC DNA]</scope>
    <source>
        <strain evidence="1 2">DmCS_006</strain>
    </source>
</reference>
<dbReference type="RefSeq" id="WP_035379149.1">
    <property type="nucleotide sequence ID" value="NZ_JAUYUW010000001.1"/>
</dbReference>
<keyword evidence="2" id="KW-1185">Reference proteome</keyword>
<dbReference type="GeneID" id="89479006"/>
<organism evidence="1 2">
    <name type="scientific">Acetobacter tropicalis</name>
    <dbReference type="NCBI Taxonomy" id="104102"/>
    <lineage>
        <taxon>Bacteria</taxon>
        <taxon>Pseudomonadati</taxon>
        <taxon>Pseudomonadota</taxon>
        <taxon>Alphaproteobacteria</taxon>
        <taxon>Acetobacterales</taxon>
        <taxon>Acetobacteraceae</taxon>
        <taxon>Acetobacter</taxon>
    </lineage>
</organism>
<gene>
    <name evidence="1" type="ORF">AtDm6_1281</name>
</gene>